<feature type="compositionally biased region" description="Basic and acidic residues" evidence="2">
    <location>
        <begin position="155"/>
        <end position="166"/>
    </location>
</feature>
<reference evidence="3 4" key="1">
    <citation type="journal article" date="2019" name="Genome Biol. Evol.">
        <title>Whole-Genome Sequencing of the Giant Devil Catfish, Bagarius yarrelli.</title>
        <authorList>
            <person name="Jiang W."/>
            <person name="Lv Y."/>
            <person name="Cheng L."/>
            <person name="Yang K."/>
            <person name="Chao B."/>
            <person name="Wang X."/>
            <person name="Li Y."/>
            <person name="Pan X."/>
            <person name="You X."/>
            <person name="Zhang Y."/>
            <person name="Yang J."/>
            <person name="Li J."/>
            <person name="Zhang X."/>
            <person name="Liu S."/>
            <person name="Sun C."/>
            <person name="Yang J."/>
            <person name="Shi Q."/>
        </authorList>
    </citation>
    <scope>NUCLEOTIDE SEQUENCE [LARGE SCALE GENOMIC DNA]</scope>
    <source>
        <strain evidence="3">JWS20170419001</strain>
        <tissue evidence="3">Muscle</tissue>
    </source>
</reference>
<gene>
    <name evidence="3" type="ORF">Baya_7214</name>
</gene>
<dbReference type="InterPro" id="IPR016024">
    <property type="entry name" value="ARM-type_fold"/>
</dbReference>
<feature type="compositionally biased region" description="Basic and acidic residues" evidence="2">
    <location>
        <begin position="125"/>
        <end position="136"/>
    </location>
</feature>
<feature type="repeat" description="ARM" evidence="1">
    <location>
        <begin position="660"/>
        <end position="702"/>
    </location>
</feature>
<evidence type="ECO:0000313" key="4">
    <source>
        <dbReference type="Proteomes" id="UP000319801"/>
    </source>
</evidence>
<feature type="region of interest" description="Disordered" evidence="2">
    <location>
        <begin position="76"/>
        <end position="195"/>
    </location>
</feature>
<dbReference type="OrthoDB" id="247006at2759"/>
<dbReference type="AlphaFoldDB" id="A0A556TZL4"/>
<dbReference type="PANTHER" id="PTHR21356:SF1">
    <property type="entry name" value="ARMADILLO REPEAT-CONTAINING PROTEIN 2"/>
    <property type="match status" value="1"/>
</dbReference>
<dbReference type="InterPro" id="IPR038905">
    <property type="entry name" value="ARMC2"/>
</dbReference>
<dbReference type="SMART" id="SM00185">
    <property type="entry name" value="ARM"/>
    <property type="match status" value="6"/>
</dbReference>
<protein>
    <submittedName>
        <fullName evidence="3">Armadillo repeat-containing protein 2</fullName>
    </submittedName>
</protein>
<feature type="compositionally biased region" description="Polar residues" evidence="2">
    <location>
        <begin position="145"/>
        <end position="154"/>
    </location>
</feature>
<dbReference type="InterPro" id="IPR011989">
    <property type="entry name" value="ARM-like"/>
</dbReference>
<evidence type="ECO:0000256" key="1">
    <source>
        <dbReference type="PROSITE-ProRule" id="PRU00259"/>
    </source>
</evidence>
<accession>A0A556TZL4</accession>
<proteinExistence type="predicted"/>
<keyword evidence="4" id="KW-1185">Reference proteome</keyword>
<dbReference type="Proteomes" id="UP000319801">
    <property type="component" value="Unassembled WGS sequence"/>
</dbReference>
<dbReference type="PROSITE" id="PS50176">
    <property type="entry name" value="ARM_REPEAT"/>
    <property type="match status" value="1"/>
</dbReference>
<dbReference type="EMBL" id="VCAZ01000032">
    <property type="protein sequence ID" value="TSL47633.1"/>
    <property type="molecule type" value="Genomic_DNA"/>
</dbReference>
<comment type="caution">
    <text evidence="3">The sequence shown here is derived from an EMBL/GenBank/DDBJ whole genome shotgun (WGS) entry which is preliminary data.</text>
</comment>
<dbReference type="PANTHER" id="PTHR21356">
    <property type="entry name" value="ARMADILLO REPEAT CONTAINING 2"/>
    <property type="match status" value="1"/>
</dbReference>
<evidence type="ECO:0000313" key="3">
    <source>
        <dbReference type="EMBL" id="TSL47633.1"/>
    </source>
</evidence>
<dbReference type="SUPFAM" id="SSF48371">
    <property type="entry name" value="ARM repeat"/>
    <property type="match status" value="1"/>
</dbReference>
<dbReference type="Gene3D" id="1.25.10.10">
    <property type="entry name" value="Leucine-rich Repeat Variant"/>
    <property type="match status" value="2"/>
</dbReference>
<organism evidence="3 4">
    <name type="scientific">Bagarius yarrelli</name>
    <name type="common">Goonch</name>
    <name type="synonym">Bagrus yarrelli</name>
    <dbReference type="NCBI Taxonomy" id="175774"/>
    <lineage>
        <taxon>Eukaryota</taxon>
        <taxon>Metazoa</taxon>
        <taxon>Chordata</taxon>
        <taxon>Craniata</taxon>
        <taxon>Vertebrata</taxon>
        <taxon>Euteleostomi</taxon>
        <taxon>Actinopterygii</taxon>
        <taxon>Neopterygii</taxon>
        <taxon>Teleostei</taxon>
        <taxon>Ostariophysi</taxon>
        <taxon>Siluriformes</taxon>
        <taxon>Sisoridae</taxon>
        <taxon>Sisorinae</taxon>
        <taxon>Bagarius</taxon>
    </lineage>
</organism>
<sequence>MASVERKTEKLKAFYCGYGQKRQTSAEIVTEARHSLRTLRTQRPFTPREEQRQLFGGSARGRSECLQHLLHQKPRLPLSPGEACSGDGKGVPKPPAERTVTRGLGGARSRLARSRSLPVVASETQHTKTDDIKDVEPNLIPPPQQWNAESFNRQSMHEEKSPERSSQKLTHIPNKHRTARPSSADVCVSSDATRGRVDTTESDESIFWTSEVLPVLQMFESVPSGETVSKETVEHLCNACTVLHDILSEKGMLGKRFKKRTQVLRALFRLIDLRSDQLNLTLTKVILALRVSGNNLLNICKLVFKISRNSRNDFLFQDNSLLGSLVSLIRSEDLGSTGEAALYLTGALKLLSGNNSLARLLLAKDFISVSLQLLQRPIQTPDLETFPNNHSTSAERDRHAITGHVLVQVTAALRNLADLSESRPSFLSSGVFPTLCAVMDCYRDDQDVCLNIARIFSKLSSYTECCYALAETVSCYRLFLDLLCKHGVKQALVVRLMFTLGNLAAKSNNARLRVYEEEHSIYILLELFQRYLRVPGFQHEEEDEDVLRKLIRVLANLSIHPAVGTALAANPLCVQLLLKVMEVRSVEESAEVVLNASATISNLSYYQSENSVVRAQHTHVSELLLRILSSSNMEAVLEATRAFGNLSQMEEVQGFMITNKAHRFIVALLDSKNPDVCLSACGVLTNLSTDPENRRAINQEGAVPKLIDCLRDFGPRDWILAAQACQTLWNCTEDGQVECVDELLEILTLYSDQKALQWPYSEHLKAHQEACWELEFLPVAERLKKRMSRYAEVSEAD</sequence>
<evidence type="ECO:0000256" key="2">
    <source>
        <dbReference type="SAM" id="MobiDB-lite"/>
    </source>
</evidence>
<name>A0A556TZL4_BAGYA</name>
<dbReference type="InterPro" id="IPR000225">
    <property type="entry name" value="Armadillo"/>
</dbReference>
<dbReference type="GO" id="GO:0007288">
    <property type="term" value="P:sperm axoneme assembly"/>
    <property type="evidence" value="ECO:0007669"/>
    <property type="project" value="TreeGrafter"/>
</dbReference>